<gene>
    <name evidence="2" type="ORF">ACFSNB_08560</name>
</gene>
<dbReference type="EMBL" id="JBHUIY010000013">
    <property type="protein sequence ID" value="MFD2233855.1"/>
    <property type="molecule type" value="Genomic_DNA"/>
</dbReference>
<dbReference type="Proteomes" id="UP001597296">
    <property type="component" value="Unassembled WGS sequence"/>
</dbReference>
<protein>
    <submittedName>
        <fullName evidence="2">Uncharacterized protein</fullName>
    </submittedName>
</protein>
<evidence type="ECO:0000313" key="2">
    <source>
        <dbReference type="EMBL" id="MFD2233855.1"/>
    </source>
</evidence>
<feature type="compositionally biased region" description="Basic and acidic residues" evidence="1">
    <location>
        <begin position="143"/>
        <end position="164"/>
    </location>
</feature>
<evidence type="ECO:0000313" key="3">
    <source>
        <dbReference type="Proteomes" id="UP001597296"/>
    </source>
</evidence>
<keyword evidence="3" id="KW-1185">Reference proteome</keyword>
<reference evidence="3" key="1">
    <citation type="journal article" date="2019" name="Int. J. Syst. Evol. Microbiol.">
        <title>The Global Catalogue of Microorganisms (GCM) 10K type strain sequencing project: providing services to taxonomists for standard genome sequencing and annotation.</title>
        <authorList>
            <consortium name="The Broad Institute Genomics Platform"/>
            <consortium name="The Broad Institute Genome Sequencing Center for Infectious Disease"/>
            <person name="Wu L."/>
            <person name="Ma J."/>
        </authorList>
    </citation>
    <scope>NUCLEOTIDE SEQUENCE [LARGE SCALE GENOMIC DNA]</scope>
    <source>
        <strain evidence="3">KCTC 15012</strain>
    </source>
</reference>
<feature type="region of interest" description="Disordered" evidence="1">
    <location>
        <begin position="122"/>
        <end position="176"/>
    </location>
</feature>
<proteinExistence type="predicted"/>
<dbReference type="RefSeq" id="WP_377315754.1">
    <property type="nucleotide sequence ID" value="NZ_JBHUIY010000013.1"/>
</dbReference>
<organism evidence="2 3">
    <name type="scientific">Phaeospirillum tilakii</name>
    <dbReference type="NCBI Taxonomy" id="741673"/>
    <lineage>
        <taxon>Bacteria</taxon>
        <taxon>Pseudomonadati</taxon>
        <taxon>Pseudomonadota</taxon>
        <taxon>Alphaproteobacteria</taxon>
        <taxon>Rhodospirillales</taxon>
        <taxon>Rhodospirillaceae</taxon>
        <taxon>Phaeospirillum</taxon>
    </lineage>
</organism>
<evidence type="ECO:0000256" key="1">
    <source>
        <dbReference type="SAM" id="MobiDB-lite"/>
    </source>
</evidence>
<sequence length="176" mass="19151">MTQQPPPSRPAGGFVLIHRDLIGHPQFRGKDDEYAAIWLILHAAWQPGSRRVAGQAVTLARGQVCMPLAGLARAWECAKATALGRLRHFVATGFVTTEVRSGLTIITICKYDLYQLAPTGVRPAPDRAPTAARPGLKRLQQGNDDHDREAPPARRAGYDPDASRRRTLAAFPDLAG</sequence>
<name>A0ABW5C996_9PROT</name>
<accession>A0ABW5C996</accession>
<comment type="caution">
    <text evidence="2">The sequence shown here is derived from an EMBL/GenBank/DDBJ whole genome shotgun (WGS) entry which is preliminary data.</text>
</comment>